<organism evidence="10 11">
    <name type="scientific">Ascaris lumbricoides</name>
    <name type="common">Giant roundworm</name>
    <dbReference type="NCBI Taxonomy" id="6252"/>
    <lineage>
        <taxon>Eukaryota</taxon>
        <taxon>Metazoa</taxon>
        <taxon>Ecdysozoa</taxon>
        <taxon>Nematoda</taxon>
        <taxon>Chromadorea</taxon>
        <taxon>Rhabditida</taxon>
        <taxon>Spirurina</taxon>
        <taxon>Ascaridomorpha</taxon>
        <taxon>Ascaridoidea</taxon>
        <taxon>Ascarididae</taxon>
        <taxon>Ascaris</taxon>
    </lineage>
</organism>
<feature type="region of interest" description="Disordered" evidence="8">
    <location>
        <begin position="451"/>
        <end position="473"/>
    </location>
</feature>
<feature type="compositionally biased region" description="Polar residues" evidence="8">
    <location>
        <begin position="22"/>
        <end position="31"/>
    </location>
</feature>
<name>A0A0M3HWA8_ASCLU</name>
<dbReference type="InterPro" id="IPR003323">
    <property type="entry name" value="OTU_dom"/>
</dbReference>
<evidence type="ECO:0000259" key="9">
    <source>
        <dbReference type="PROSITE" id="PS50802"/>
    </source>
</evidence>
<evidence type="ECO:0000256" key="1">
    <source>
        <dbReference type="ARBA" id="ARBA00000707"/>
    </source>
</evidence>
<dbReference type="PANTHER" id="PTHR12419">
    <property type="entry name" value="OTU DOMAIN CONTAINING PROTEIN"/>
    <property type="match status" value="1"/>
</dbReference>
<comment type="catalytic activity">
    <reaction evidence="1">
        <text>Thiol-dependent hydrolysis of ester, thioester, amide, peptide and isopeptide bonds formed by the C-terminal Gly of ubiquitin (a 76-residue protein attached to proteins as an intracellular targeting signal).</text>
        <dbReference type="EC" id="3.4.19.12"/>
    </reaction>
</comment>
<dbReference type="CDD" id="cd22752">
    <property type="entry name" value="OTU_OTUD5-like"/>
    <property type="match status" value="1"/>
</dbReference>
<dbReference type="EC" id="3.4.19.12" evidence="3"/>
<keyword evidence="5" id="KW-0833">Ubl conjugation pathway</keyword>
<comment type="similarity">
    <text evidence="2">Belongs to the peptidase C85 family.</text>
</comment>
<dbReference type="GO" id="GO:0006508">
    <property type="term" value="P:proteolysis"/>
    <property type="evidence" value="ECO:0007669"/>
    <property type="project" value="UniProtKB-KW"/>
</dbReference>
<dbReference type="Gene3D" id="3.90.70.80">
    <property type="match status" value="1"/>
</dbReference>
<dbReference type="WBParaSite" id="ALUE_0000739201-mRNA-1">
    <property type="protein sequence ID" value="ALUE_0000739201-mRNA-1"/>
    <property type="gene ID" value="ALUE_0000739201"/>
</dbReference>
<feature type="region of interest" description="Disordered" evidence="8">
    <location>
        <begin position="340"/>
        <end position="378"/>
    </location>
</feature>
<dbReference type="Proteomes" id="UP000036681">
    <property type="component" value="Unplaced"/>
</dbReference>
<protein>
    <recommendedName>
        <fullName evidence="3">ubiquitinyl hydrolase 1</fullName>
        <ecNumber evidence="3">3.4.19.12</ecNumber>
    </recommendedName>
    <alternativeName>
        <fullName evidence="7">Deubiquitinating enzyme A</fullName>
    </alternativeName>
</protein>
<dbReference type="GO" id="GO:0061578">
    <property type="term" value="F:K63-linked deubiquitinase activity"/>
    <property type="evidence" value="ECO:0007669"/>
    <property type="project" value="TreeGrafter"/>
</dbReference>
<dbReference type="GO" id="GO:0004843">
    <property type="term" value="F:cysteine-type deubiquitinase activity"/>
    <property type="evidence" value="ECO:0007669"/>
    <property type="project" value="UniProtKB-EC"/>
</dbReference>
<evidence type="ECO:0000313" key="11">
    <source>
        <dbReference type="WBParaSite" id="ALUE_0000739201-mRNA-1"/>
    </source>
</evidence>
<dbReference type="GO" id="GO:0016579">
    <property type="term" value="P:protein deubiquitination"/>
    <property type="evidence" value="ECO:0007669"/>
    <property type="project" value="TreeGrafter"/>
</dbReference>
<evidence type="ECO:0000256" key="2">
    <source>
        <dbReference type="ARBA" id="ARBA00010407"/>
    </source>
</evidence>
<evidence type="ECO:0000256" key="7">
    <source>
        <dbReference type="ARBA" id="ARBA00033460"/>
    </source>
</evidence>
<dbReference type="InterPro" id="IPR050704">
    <property type="entry name" value="Peptidase_C85-like"/>
</dbReference>
<evidence type="ECO:0000256" key="8">
    <source>
        <dbReference type="SAM" id="MobiDB-lite"/>
    </source>
</evidence>
<feature type="region of interest" description="Disordered" evidence="8">
    <location>
        <begin position="61"/>
        <end position="85"/>
    </location>
</feature>
<accession>A0A0M3HWA8</accession>
<feature type="region of interest" description="Disordered" evidence="8">
    <location>
        <begin position="1"/>
        <end position="35"/>
    </location>
</feature>
<evidence type="ECO:0000256" key="5">
    <source>
        <dbReference type="ARBA" id="ARBA00022786"/>
    </source>
</evidence>
<keyword evidence="10" id="KW-1185">Reference proteome</keyword>
<evidence type="ECO:0000256" key="6">
    <source>
        <dbReference type="ARBA" id="ARBA00022801"/>
    </source>
</evidence>
<dbReference type="InterPro" id="IPR038765">
    <property type="entry name" value="Papain-like_cys_pep_sf"/>
</dbReference>
<evidence type="ECO:0000313" key="10">
    <source>
        <dbReference type="Proteomes" id="UP000036681"/>
    </source>
</evidence>
<keyword evidence="6" id="KW-0378">Hydrolase</keyword>
<reference evidence="11" key="1">
    <citation type="submission" date="2016-05" db="UniProtKB">
        <authorList>
            <consortium name="WormBaseParasite"/>
        </authorList>
    </citation>
    <scope>IDENTIFICATION</scope>
</reference>
<evidence type="ECO:0000256" key="4">
    <source>
        <dbReference type="ARBA" id="ARBA00022670"/>
    </source>
</evidence>
<dbReference type="Pfam" id="PF02338">
    <property type="entry name" value="OTU"/>
    <property type="match status" value="1"/>
</dbReference>
<keyword evidence="4" id="KW-0645">Protease</keyword>
<evidence type="ECO:0000256" key="3">
    <source>
        <dbReference type="ARBA" id="ARBA00012759"/>
    </source>
</evidence>
<dbReference type="PROSITE" id="PS50802">
    <property type="entry name" value="OTU"/>
    <property type="match status" value="1"/>
</dbReference>
<sequence length="473" mass="52173">MTILPSKPKKTVSKGDRHGVVQSGNRPSSGAHSHHLNSCACVSSGADTRKGSCTPAVSSKLATSANQVSRGAMPKGSTHGSGMASVDCSKKPTLFCRDDGSGYNSDDEYGTGFRDDNMEALFEERLRRVRGFHIKAVRGDGACLFRAVADQVYGDEEMHSDVRRLCLDYMEKNRDHFSQFVTEDFDDYLARKRREDEHGNHVELQAISEIFSRPIEIYEYCTEPKNIFSPRCDATSNAEPNPPIRLSYHGTVHYNSVVDPLSATIGVGLGLPGYSPGAADRNLMRDALLRSEVHEIEEAMLKDKINMTDYERTEQEISEQVARESYMEYVRKMEAMSERKIASGAKRPQTYVENQPGCSRSPRTKIRSRDESQEIRGGRFSSACGLRATDSTDVSDALAQSTMTLYEELIASGASGMSEWATAAETDADEKALLAQVMALSQQEFLDSLKHCSKEDQNSTENGTEQAGSSKTS</sequence>
<dbReference type="AlphaFoldDB" id="A0A0M3HWA8"/>
<dbReference type="FunFam" id="3.90.70.80:FF:000018">
    <property type="entry name" value="OTU domain-containing protein 5-B"/>
    <property type="match status" value="1"/>
</dbReference>
<feature type="compositionally biased region" description="Polar residues" evidence="8">
    <location>
        <begin position="459"/>
        <end position="473"/>
    </location>
</feature>
<feature type="compositionally biased region" description="Basic and acidic residues" evidence="8">
    <location>
        <begin position="367"/>
        <end position="377"/>
    </location>
</feature>
<feature type="domain" description="OTU" evidence="9">
    <location>
        <begin position="132"/>
        <end position="260"/>
    </location>
</feature>
<proteinExistence type="inferred from homology"/>
<dbReference type="SUPFAM" id="SSF54001">
    <property type="entry name" value="Cysteine proteinases"/>
    <property type="match status" value="1"/>
</dbReference>
<dbReference type="PANTHER" id="PTHR12419:SF4">
    <property type="entry name" value="OTU DOMAIN-CONTAINING PROTEIN 5"/>
    <property type="match status" value="1"/>
</dbReference>